<dbReference type="PANTHER" id="PTHR46025">
    <property type="entry name" value="XYLOSYLTRANSFERASE OXT"/>
    <property type="match status" value="1"/>
</dbReference>
<dbReference type="InterPro" id="IPR043538">
    <property type="entry name" value="XYLT"/>
</dbReference>
<keyword evidence="9" id="KW-1133">Transmembrane helix</keyword>
<keyword evidence="8" id="KW-0735">Signal-anchor</keyword>
<evidence type="ECO:0000256" key="11">
    <source>
        <dbReference type="ARBA" id="ARBA00023136"/>
    </source>
</evidence>
<keyword evidence="5" id="KW-0812">Transmembrane</keyword>
<dbReference type="PATRIC" id="fig|999437.3.peg.2247"/>
<dbReference type="GO" id="GO:0050650">
    <property type="term" value="P:chondroitin sulfate proteoglycan biosynthetic process"/>
    <property type="evidence" value="ECO:0007669"/>
    <property type="project" value="TreeGrafter"/>
</dbReference>
<evidence type="ECO:0000256" key="3">
    <source>
        <dbReference type="ARBA" id="ARBA00022676"/>
    </source>
</evidence>
<evidence type="ECO:0000313" key="16">
    <source>
        <dbReference type="Proteomes" id="UP000016183"/>
    </source>
</evidence>
<protein>
    <recommendedName>
        <fullName evidence="14">Peptide O-xylosyltransferase</fullName>
    </recommendedName>
</protein>
<comment type="caution">
    <text evidence="15">The sequence shown here is derived from an EMBL/GenBank/DDBJ whole genome shotgun (WGS) entry which is preliminary data.</text>
</comment>
<proteinExistence type="predicted"/>
<evidence type="ECO:0000256" key="8">
    <source>
        <dbReference type="ARBA" id="ARBA00022968"/>
    </source>
</evidence>
<evidence type="ECO:0000256" key="2">
    <source>
        <dbReference type="ARBA" id="ARBA00004648"/>
    </source>
</evidence>
<dbReference type="OrthoDB" id="7943907at2"/>
<evidence type="ECO:0000256" key="12">
    <source>
        <dbReference type="ARBA" id="ARBA00023157"/>
    </source>
</evidence>
<accession>M2B9Z0</accession>
<dbReference type="GO" id="GO:0030158">
    <property type="term" value="F:protein xylosyltransferase activity"/>
    <property type="evidence" value="ECO:0007669"/>
    <property type="project" value="InterPro"/>
</dbReference>
<evidence type="ECO:0000256" key="14">
    <source>
        <dbReference type="ARBA" id="ARBA00042865"/>
    </source>
</evidence>
<keyword evidence="3" id="KW-0328">Glycosyltransferase</keyword>
<keyword evidence="4" id="KW-0808">Transferase</keyword>
<keyword evidence="7" id="KW-0256">Endoplasmic reticulum</keyword>
<evidence type="ECO:0000313" key="15">
    <source>
        <dbReference type="EMBL" id="EMB21842.1"/>
    </source>
</evidence>
<dbReference type="HOGENOM" id="CLU_032341_0_3_12"/>
<keyword evidence="13" id="KW-0325">Glycoprotein</keyword>
<keyword evidence="11" id="KW-0472">Membrane</keyword>
<gene>
    <name evidence="15" type="ORF">HMPREF9733_02179</name>
</gene>
<dbReference type="GO" id="GO:0016020">
    <property type="term" value="C:membrane"/>
    <property type="evidence" value="ECO:0007669"/>
    <property type="project" value="InterPro"/>
</dbReference>
<keyword evidence="6" id="KW-0479">Metal-binding</keyword>
<dbReference type="AlphaFoldDB" id="M2B9Z0"/>
<dbReference type="PANTHER" id="PTHR46025:SF3">
    <property type="entry name" value="XYLOSYLTRANSFERASE OXT"/>
    <property type="match status" value="1"/>
</dbReference>
<name>M2B9Z0_TREDN</name>
<keyword evidence="10" id="KW-0333">Golgi apparatus</keyword>
<reference evidence="15 16" key="1">
    <citation type="submission" date="2012-01" db="EMBL/GenBank/DDBJ databases">
        <title>The Genome Sequence of Treponema denticola SP33.</title>
        <authorList>
            <consortium name="The Broad Institute Genome Sequencing Platform"/>
            <person name="Earl A."/>
            <person name="Ward D."/>
            <person name="Feldgarden M."/>
            <person name="Gevers D."/>
            <person name="Blanton J.M."/>
            <person name="Fenno C.J."/>
            <person name="Baranova O.V."/>
            <person name="Mathney J."/>
            <person name="Dewhirst F.E."/>
            <person name="Izard J."/>
            <person name="Young S.K."/>
            <person name="Zeng Q."/>
            <person name="Gargeya S."/>
            <person name="Fitzgerald M."/>
            <person name="Haas B."/>
            <person name="Abouelleil A."/>
            <person name="Alvarado L."/>
            <person name="Arachchi H.M."/>
            <person name="Berlin A."/>
            <person name="Chapman S.B."/>
            <person name="Gearin G."/>
            <person name="Goldberg J."/>
            <person name="Griggs A."/>
            <person name="Gujja S."/>
            <person name="Hansen M."/>
            <person name="Heiman D."/>
            <person name="Howarth C."/>
            <person name="Larimer J."/>
            <person name="Lui A."/>
            <person name="MacDonald P.J.P."/>
            <person name="McCowen C."/>
            <person name="Montmayeur A."/>
            <person name="Murphy C."/>
            <person name="Neiman D."/>
            <person name="Pearson M."/>
            <person name="Priest M."/>
            <person name="Roberts A."/>
            <person name="Saif S."/>
            <person name="Shea T."/>
            <person name="Sisk P."/>
            <person name="Stolte C."/>
            <person name="Sykes S."/>
            <person name="Wortman J."/>
            <person name="Nusbaum C."/>
            <person name="Birren B."/>
        </authorList>
    </citation>
    <scope>NUCLEOTIDE SEQUENCE [LARGE SCALE GENOMIC DNA]</scope>
    <source>
        <strain evidence="15 16">SP33</strain>
    </source>
</reference>
<dbReference type="GO" id="GO:0046872">
    <property type="term" value="F:metal ion binding"/>
    <property type="evidence" value="ECO:0007669"/>
    <property type="project" value="UniProtKB-KW"/>
</dbReference>
<dbReference type="RefSeq" id="WP_010697232.1">
    <property type="nucleotide sequence ID" value="NZ_KB442454.1"/>
</dbReference>
<dbReference type="GO" id="GO:0015012">
    <property type="term" value="P:heparan sulfate proteoglycan biosynthetic process"/>
    <property type="evidence" value="ECO:0007669"/>
    <property type="project" value="TreeGrafter"/>
</dbReference>
<evidence type="ECO:0000256" key="5">
    <source>
        <dbReference type="ARBA" id="ARBA00022692"/>
    </source>
</evidence>
<evidence type="ECO:0000256" key="1">
    <source>
        <dbReference type="ARBA" id="ARBA00004323"/>
    </source>
</evidence>
<organism evidence="15 16">
    <name type="scientific">Treponema denticola SP33</name>
    <dbReference type="NCBI Taxonomy" id="999437"/>
    <lineage>
        <taxon>Bacteria</taxon>
        <taxon>Pseudomonadati</taxon>
        <taxon>Spirochaetota</taxon>
        <taxon>Spirochaetia</taxon>
        <taxon>Spirochaetales</taxon>
        <taxon>Treponemataceae</taxon>
        <taxon>Treponema</taxon>
    </lineage>
</organism>
<evidence type="ECO:0000256" key="9">
    <source>
        <dbReference type="ARBA" id="ARBA00022989"/>
    </source>
</evidence>
<evidence type="ECO:0000256" key="10">
    <source>
        <dbReference type="ARBA" id="ARBA00023034"/>
    </source>
</evidence>
<sequence>MKIAILILLHEYSEQQKKLVDYLSTYFDVYIHIDKKTAISVDSFFGNNIFVFKKYKVYWGSYNQILATLFLFKEANKKQYDRYVLISGADIPLKTGKEINNFFMSDSKEYFASFDLPTYWYDRIDFYYPNILSFDRATPLEKLNKKIFDKINNYIIPFVKKNKPHRSRMNIRFYAGANWMNLTNNCVNQIIVFIKNNKNFLKWFKFTRCADEIFFQTIIHNYINNVEIVNDCLRYIEWEGGSDHPKILKLEDYDKIKNSRCLFARKFDYTVDNFVIDKLYNDIRNN</sequence>
<evidence type="ECO:0000256" key="6">
    <source>
        <dbReference type="ARBA" id="ARBA00022723"/>
    </source>
</evidence>
<evidence type="ECO:0000256" key="4">
    <source>
        <dbReference type="ARBA" id="ARBA00022679"/>
    </source>
</evidence>
<dbReference type="InterPro" id="IPR003406">
    <property type="entry name" value="Glyco_trans_14"/>
</dbReference>
<dbReference type="Proteomes" id="UP000016183">
    <property type="component" value="Unassembled WGS sequence"/>
</dbReference>
<comment type="subcellular location">
    <subcellularLocation>
        <location evidence="2">Endoplasmic reticulum membrane</location>
        <topology evidence="2">Single-pass type II membrane protein</topology>
    </subcellularLocation>
    <subcellularLocation>
        <location evidence="1">Golgi apparatus membrane</location>
        <topology evidence="1">Single-pass type II membrane protein</topology>
    </subcellularLocation>
</comment>
<evidence type="ECO:0000256" key="7">
    <source>
        <dbReference type="ARBA" id="ARBA00022824"/>
    </source>
</evidence>
<evidence type="ECO:0000256" key="13">
    <source>
        <dbReference type="ARBA" id="ARBA00023180"/>
    </source>
</evidence>
<dbReference type="Pfam" id="PF02485">
    <property type="entry name" value="Branch"/>
    <property type="match status" value="1"/>
</dbReference>
<dbReference type="EMBL" id="AGDZ01000028">
    <property type="protein sequence ID" value="EMB21842.1"/>
    <property type="molecule type" value="Genomic_DNA"/>
</dbReference>
<keyword evidence="12" id="KW-1015">Disulfide bond</keyword>